<name>A0A6I0JD14_BACUN</name>
<evidence type="ECO:0000313" key="3">
    <source>
        <dbReference type="EMBL" id="KAB4107956.1"/>
    </source>
</evidence>
<proteinExistence type="predicted"/>
<evidence type="ECO:0000256" key="1">
    <source>
        <dbReference type="SAM" id="SignalP"/>
    </source>
</evidence>
<keyword evidence="1" id="KW-0732">Signal</keyword>
<evidence type="ECO:0000313" key="7">
    <source>
        <dbReference type="Proteomes" id="UP000438773"/>
    </source>
</evidence>
<evidence type="ECO:0000313" key="6">
    <source>
        <dbReference type="Proteomes" id="UP000434462"/>
    </source>
</evidence>
<dbReference type="EMBL" id="WCUQ01000012">
    <property type="protein sequence ID" value="KAB4121625.1"/>
    <property type="molecule type" value="Genomic_DNA"/>
</dbReference>
<feature type="chain" id="PRO_5036176392" evidence="1">
    <location>
        <begin position="26"/>
        <end position="424"/>
    </location>
</feature>
<dbReference type="PANTHER" id="PTHR35339:SF3">
    <property type="entry name" value="DUF2264 DOMAIN-CONTAINING PROTEIN"/>
    <property type="match status" value="1"/>
</dbReference>
<feature type="signal peptide" evidence="1">
    <location>
        <begin position="1"/>
        <end position="25"/>
    </location>
</feature>
<feature type="domain" description="DUF2264" evidence="2">
    <location>
        <begin position="35"/>
        <end position="398"/>
    </location>
</feature>
<dbReference type="InterPro" id="IPR016624">
    <property type="entry name" value="UCP014753"/>
</dbReference>
<dbReference type="EMBL" id="WCUR01000065">
    <property type="protein sequence ID" value="KAB4113676.1"/>
    <property type="molecule type" value="Genomic_DNA"/>
</dbReference>
<dbReference type="Proteomes" id="UP000434462">
    <property type="component" value="Unassembled WGS sequence"/>
</dbReference>
<comment type="caution">
    <text evidence="4">The sequence shown here is derived from an EMBL/GenBank/DDBJ whole genome shotgun (WGS) entry which is preliminary data.</text>
</comment>
<dbReference type="Pfam" id="PF10022">
    <property type="entry name" value="DUF2264"/>
    <property type="match status" value="1"/>
</dbReference>
<accession>A0A6I0JD14</accession>
<gene>
    <name evidence="3" type="ORF">GAQ70_16405</name>
    <name evidence="4" type="ORF">GAQ72_15610</name>
    <name evidence="5" type="ORF">GAQ75_18120</name>
</gene>
<dbReference type="EMBL" id="WCUP01000012">
    <property type="protein sequence ID" value="KAB4107956.1"/>
    <property type="molecule type" value="Genomic_DNA"/>
</dbReference>
<evidence type="ECO:0000313" key="5">
    <source>
        <dbReference type="EMBL" id="KAB4121625.1"/>
    </source>
</evidence>
<sequence length="424" mass="49413">MTRNRIKTGIILFLLCLLIPTGAMAKKKKQAVKSDREVWCEILYRMSEPVLKNMSEGKLQQNMQLELSPTWDGRDKKVSYMEAFGRLMSGIAPWLSLPDDDTPEGKQRRQLREWALKSYVHAVDPESPDRLLWEENFQTLVDAAYVAESFLRGYDALWIPLDSITKQRYIEEFTSLRRINPLYTNWLLFTTTIEVFLRKADAKPDMYRINSTLRKIDEWYVGDGWYSDGPGFAFDYYNSFALHPMYFEALDELTESGRERKEWAGCSYEKSVKRMQRFGCILERFISPEGAFPVLGRSITYRTGVFQPLALLAWKELLPKELSNGQVRSALTCVFQRMYSDNRNFNEKGYLTLGFNGSQPQVSNVYTNNGSLYMATLAFLPLGLPADHPFWTDPAESWTSKKAFEGKEFPKDHTYYEEHHKWYN</sequence>
<evidence type="ECO:0000313" key="8">
    <source>
        <dbReference type="Proteomes" id="UP000441711"/>
    </source>
</evidence>
<dbReference type="Proteomes" id="UP000438773">
    <property type="component" value="Unassembled WGS sequence"/>
</dbReference>
<evidence type="ECO:0000313" key="4">
    <source>
        <dbReference type="EMBL" id="KAB4113676.1"/>
    </source>
</evidence>
<dbReference type="PANTHER" id="PTHR35339">
    <property type="entry name" value="LINALOOL DEHYDRATASE_ISOMERASE DOMAIN-CONTAINING PROTEIN"/>
    <property type="match status" value="1"/>
</dbReference>
<evidence type="ECO:0000259" key="2">
    <source>
        <dbReference type="Pfam" id="PF10022"/>
    </source>
</evidence>
<dbReference type="Proteomes" id="UP000441711">
    <property type="component" value="Unassembled WGS sequence"/>
</dbReference>
<protein>
    <submittedName>
        <fullName evidence="4">DUF2264 domain-containing protein</fullName>
    </submittedName>
</protein>
<organism evidence="4 6">
    <name type="scientific">Bacteroides uniformis</name>
    <dbReference type="NCBI Taxonomy" id="820"/>
    <lineage>
        <taxon>Bacteria</taxon>
        <taxon>Pseudomonadati</taxon>
        <taxon>Bacteroidota</taxon>
        <taxon>Bacteroidia</taxon>
        <taxon>Bacteroidales</taxon>
        <taxon>Bacteroidaceae</taxon>
        <taxon>Bacteroides</taxon>
    </lineage>
</organism>
<dbReference type="PIRSF" id="PIRSF014753">
    <property type="entry name" value="UCP014753"/>
    <property type="match status" value="1"/>
</dbReference>
<reference evidence="6 7" key="1">
    <citation type="journal article" date="2019" name="Nat. Med.">
        <title>A library of human gut bacterial isolates paired with longitudinal multiomics data enables mechanistic microbiome research.</title>
        <authorList>
            <person name="Poyet M."/>
            <person name="Groussin M."/>
            <person name="Gibbons S.M."/>
            <person name="Avila-Pacheco J."/>
            <person name="Jiang X."/>
            <person name="Kearney S.M."/>
            <person name="Perrotta A.R."/>
            <person name="Berdy B."/>
            <person name="Zhao S."/>
            <person name="Lieberman T.D."/>
            <person name="Swanson P.K."/>
            <person name="Smith M."/>
            <person name="Roesemann S."/>
            <person name="Alexander J.E."/>
            <person name="Rich S.A."/>
            <person name="Livny J."/>
            <person name="Vlamakis H."/>
            <person name="Clish C."/>
            <person name="Bullock K."/>
            <person name="Deik A."/>
            <person name="Scott J."/>
            <person name="Pierce K.A."/>
            <person name="Xavier R.J."/>
            <person name="Alm E.J."/>
        </authorList>
    </citation>
    <scope>NUCLEOTIDE SEQUENCE [LARGE SCALE GENOMIC DNA]</scope>
    <source>
        <strain evidence="3 8">BIOML-A36</strain>
        <strain evidence="5 7">BIOML-A37</strain>
        <strain evidence="4 6">BIOML-A38</strain>
    </source>
</reference>
<dbReference type="InterPro" id="IPR049349">
    <property type="entry name" value="DUF2264_N"/>
</dbReference>
<dbReference type="AlphaFoldDB" id="A0A6I0JD14"/>